<feature type="site" description="Important for acyl-CoA specificity" evidence="5">
    <location>
        <position position="110"/>
    </location>
</feature>
<dbReference type="PIRSF" id="PIRSF000450">
    <property type="entry name" value="H_ser_succinyltr"/>
    <property type="match status" value="1"/>
</dbReference>
<comment type="subcellular location">
    <subcellularLocation>
        <location evidence="5">Cytoplasm</location>
    </subcellularLocation>
</comment>
<dbReference type="EMBL" id="CP027403">
    <property type="protein sequence ID" value="AVL46551.1"/>
    <property type="molecule type" value="Genomic_DNA"/>
</dbReference>
<keyword evidence="1 5" id="KW-0963">Cytoplasm</keyword>
<feature type="site" description="Important for substrate specificity" evidence="5">
    <location>
        <position position="190"/>
    </location>
</feature>
<feature type="binding site" evidence="5">
    <location>
        <position position="190"/>
    </location>
    <ligand>
        <name>substrate</name>
    </ligand>
</feature>
<evidence type="ECO:0000313" key="7">
    <source>
        <dbReference type="EMBL" id="AVL46551.1"/>
    </source>
</evidence>
<comment type="caution">
    <text evidence="5">Lacks conserved residue(s) required for the propagation of feature annotation.</text>
</comment>
<comment type="pathway">
    <text evidence="5">Amino-acid biosynthesis; L-methionine biosynthesis via de novo pathway; O-acetyl-L-homoserine from L-homoserine: step 1/1.</text>
</comment>
<feature type="active site" evidence="5">
    <location>
        <position position="236"/>
    </location>
</feature>
<dbReference type="InterPro" id="IPR033752">
    <property type="entry name" value="MetA_family"/>
</dbReference>
<dbReference type="InterPro" id="IPR005697">
    <property type="entry name" value="HST_MetA"/>
</dbReference>
<organism evidence="8 10">
    <name type="scientific">Campylobacter jejuni subsp. doylei</name>
    <dbReference type="NCBI Taxonomy" id="32021"/>
    <lineage>
        <taxon>Bacteria</taxon>
        <taxon>Pseudomonadati</taxon>
        <taxon>Campylobacterota</taxon>
        <taxon>Epsilonproteobacteria</taxon>
        <taxon>Campylobacterales</taxon>
        <taxon>Campylobacteraceae</taxon>
        <taxon>Campylobacter</taxon>
    </lineage>
</organism>
<proteinExistence type="inferred from homology"/>
<dbReference type="GO" id="GO:0019281">
    <property type="term" value="P:L-methionine biosynthetic process from homoserine via O-succinyl-L-homoserine and cystathionine"/>
    <property type="evidence" value="ECO:0007669"/>
    <property type="project" value="InterPro"/>
</dbReference>
<dbReference type="CDD" id="cd03131">
    <property type="entry name" value="GATase1_HTS"/>
    <property type="match status" value="1"/>
</dbReference>
<feature type="binding site" evidence="5">
    <location>
        <position position="162"/>
    </location>
    <ligand>
        <name>substrate</name>
    </ligand>
</feature>
<evidence type="ECO:0000256" key="1">
    <source>
        <dbReference type="ARBA" id="ARBA00022490"/>
    </source>
</evidence>
<dbReference type="HAMAP" id="MF_00295">
    <property type="entry name" value="MetA_acyltransf"/>
    <property type="match status" value="1"/>
</dbReference>
<feature type="active site" description="Proton acceptor" evidence="5">
    <location>
        <position position="234"/>
    </location>
</feature>
<dbReference type="NCBIfam" id="TIGR01001">
    <property type="entry name" value="metA"/>
    <property type="match status" value="1"/>
</dbReference>
<keyword evidence="5" id="KW-0486">Methionine biosynthesis</keyword>
<dbReference type="AlphaFoldDB" id="A0A3S4S526"/>
<dbReference type="Proteomes" id="UP000239717">
    <property type="component" value="Chromosome"/>
</dbReference>
<protein>
    <recommendedName>
        <fullName evidence="5">Homoserine O-acetyltransferase</fullName>
        <shortName evidence="5">HAT</shortName>
        <ecNumber evidence="5">2.3.1.31</ecNumber>
    </recommendedName>
    <alternativeName>
        <fullName evidence="5">Homoserine transacetylase</fullName>
        <shortName evidence="5">HTA</shortName>
    </alternativeName>
</protein>
<dbReference type="EMBL" id="LR134359">
    <property type="protein sequence ID" value="VEG62491.1"/>
    <property type="molecule type" value="Genomic_DNA"/>
</dbReference>
<accession>A0A3S4S526</accession>
<evidence type="ECO:0000313" key="8">
    <source>
        <dbReference type="EMBL" id="VEG62491.1"/>
    </source>
</evidence>
<reference evidence="7 9" key="1">
    <citation type="submission" date="2018-03" db="EMBL/GenBank/DDBJ databases">
        <title>FDA dAtabase for Regulatory Grade micrObial Sequences (FDA-ARGOS): Supporting development and validation of Infectious Disease Dx tests.</title>
        <authorList>
            <person name="Kerrigan L."/>
            <person name="Tallon L.J."/>
            <person name="Sadzewicz L."/>
            <person name="Sengamalay N."/>
            <person name="Ott S."/>
            <person name="Godinez A."/>
            <person name="Nagaraj S."/>
            <person name="Vavikolanu K."/>
            <person name="Vyas G."/>
            <person name="Nadendla S."/>
            <person name="Aluvathingal J."/>
            <person name="Sichtig H."/>
        </authorList>
    </citation>
    <scope>NUCLEOTIDE SEQUENCE [LARGE SCALE GENOMIC DNA]</scope>
    <source>
        <strain evidence="7 9">FDAARGOS_295</strain>
    </source>
</reference>
<evidence type="ECO:0000256" key="5">
    <source>
        <dbReference type="HAMAP-Rule" id="MF_00295"/>
    </source>
</evidence>
<dbReference type="SUPFAM" id="SSF52317">
    <property type="entry name" value="Class I glutamine amidotransferase-like"/>
    <property type="match status" value="1"/>
</dbReference>
<comment type="catalytic activity">
    <reaction evidence="5">
        <text>L-homoserine + acetyl-CoA = O-acetyl-L-homoserine + CoA</text>
        <dbReference type="Rhea" id="RHEA:13701"/>
        <dbReference type="ChEBI" id="CHEBI:57287"/>
        <dbReference type="ChEBI" id="CHEBI:57288"/>
        <dbReference type="ChEBI" id="CHEBI:57476"/>
        <dbReference type="ChEBI" id="CHEBI:57716"/>
        <dbReference type="EC" id="2.3.1.31"/>
    </reaction>
</comment>
<keyword evidence="4 5" id="KW-0012">Acyltransferase</keyword>
<keyword evidence="2 5" id="KW-0028">Amino-acid biosynthesis</keyword>
<dbReference type="PANTHER" id="PTHR20919">
    <property type="entry name" value="HOMOSERINE O-SUCCINYLTRANSFERASE"/>
    <property type="match status" value="1"/>
</dbReference>
<name>A0A3S4S526_CAMJU</name>
<keyword evidence="3 5" id="KW-0808">Transferase</keyword>
<feature type="active site" description="Acyl-thioester intermediate" evidence="5 6">
    <location>
        <position position="141"/>
    </location>
</feature>
<dbReference type="GO" id="GO:0008899">
    <property type="term" value="F:homoserine O-succinyltransferase activity"/>
    <property type="evidence" value="ECO:0007669"/>
    <property type="project" value="UniProtKB-UniRule"/>
</dbReference>
<feature type="binding site" evidence="5">
    <location>
        <position position="248"/>
    </location>
    <ligand>
        <name>substrate</name>
    </ligand>
</feature>
<evidence type="ECO:0000256" key="6">
    <source>
        <dbReference type="PIRSR" id="PIRSR000450-1"/>
    </source>
</evidence>
<comment type="similarity">
    <text evidence="5">Belongs to the MetA family.</text>
</comment>
<dbReference type="Pfam" id="PF04204">
    <property type="entry name" value="HTS"/>
    <property type="match status" value="1"/>
</dbReference>
<evidence type="ECO:0000256" key="4">
    <source>
        <dbReference type="ARBA" id="ARBA00023315"/>
    </source>
</evidence>
<evidence type="ECO:0000313" key="9">
    <source>
        <dbReference type="Proteomes" id="UP000239717"/>
    </source>
</evidence>
<reference evidence="8 10" key="2">
    <citation type="submission" date="2018-12" db="EMBL/GenBank/DDBJ databases">
        <authorList>
            <consortium name="Pathogen Informatics"/>
        </authorList>
    </citation>
    <scope>NUCLEOTIDE SEQUENCE [LARGE SCALE GENOMIC DNA]</scope>
    <source>
        <strain evidence="8 10">NCTC11951</strain>
    </source>
</reference>
<dbReference type="GO" id="GO:0005737">
    <property type="term" value="C:cytoplasm"/>
    <property type="evidence" value="ECO:0007669"/>
    <property type="project" value="UniProtKB-SubCell"/>
</dbReference>
<dbReference type="Gene3D" id="3.40.50.880">
    <property type="match status" value="1"/>
</dbReference>
<dbReference type="InterPro" id="IPR029062">
    <property type="entry name" value="Class_I_gatase-like"/>
</dbReference>
<dbReference type="EC" id="2.3.1.31" evidence="5"/>
<gene>
    <name evidence="8" type="primary">metA</name>
    <name evidence="5" type="synonym">metAA</name>
    <name evidence="7" type="ORF">CEP74_01315</name>
    <name evidence="8" type="ORF">NCTC11951_01635</name>
</gene>
<sequence length="295" mass="34328">MPLIIPENIPAYELLKEHAFIMGSRRAKHQDIRPQEILIVNLMPKKIETENQILSLLANSPLQVNITLLATTSYVGKNTPFTHLEKFYKGLEEVKKHKFDGAIVTGAPVEQMDFEKVAYWEELLEIFDFLQQNVTSSMYICWGAMAALKYFHGVDKISLDKKIFGVYKHDKVSPDLLLTNLDEKVLMPHSRHSSMDEEQISSLQKQGKLKILLRNKKIGSALLRDEKNIFILGHLEYFKETLHQEYVRDNFIQKAKNYYDKKGNIKYNWRSNANTIFANWLNYDVSKHTFCALMI</sequence>
<evidence type="ECO:0000313" key="10">
    <source>
        <dbReference type="Proteomes" id="UP000275504"/>
    </source>
</evidence>
<dbReference type="PANTHER" id="PTHR20919:SF0">
    <property type="entry name" value="HOMOSERINE O-SUCCINYLTRANSFERASE"/>
    <property type="match status" value="1"/>
</dbReference>
<evidence type="ECO:0000256" key="3">
    <source>
        <dbReference type="ARBA" id="ARBA00022679"/>
    </source>
</evidence>
<dbReference type="GO" id="GO:0004414">
    <property type="term" value="F:homoserine O-acetyltransferase activity"/>
    <property type="evidence" value="ECO:0007669"/>
    <property type="project" value="UniProtKB-EC"/>
</dbReference>
<evidence type="ECO:0000256" key="2">
    <source>
        <dbReference type="ARBA" id="ARBA00022605"/>
    </source>
</evidence>
<comment type="function">
    <text evidence="5">Transfers an acetyl group from acetyl-CoA to L-homoserine, forming acetyl-L-homoserine.</text>
</comment>
<dbReference type="UniPathway" id="UPA00051">
    <property type="reaction ID" value="UER00074"/>
</dbReference>
<dbReference type="Proteomes" id="UP000275504">
    <property type="component" value="Chromosome"/>
</dbReference>